<evidence type="ECO:0000313" key="2">
    <source>
        <dbReference type="Proteomes" id="UP000199111"/>
    </source>
</evidence>
<protein>
    <submittedName>
        <fullName evidence="1">PIN domain-containing protein</fullName>
    </submittedName>
</protein>
<dbReference type="InterPro" id="IPR029060">
    <property type="entry name" value="PIN-like_dom_sf"/>
</dbReference>
<reference evidence="2" key="1">
    <citation type="submission" date="2016-10" db="EMBL/GenBank/DDBJ databases">
        <authorList>
            <person name="Varghese N."/>
            <person name="Submissions S."/>
        </authorList>
    </citation>
    <scope>NUCLEOTIDE SEQUENCE [LARGE SCALE GENOMIC DNA]</scope>
    <source>
        <strain evidence="2">CGMCC 4.2126</strain>
    </source>
</reference>
<name>A0A1I3X8P2_9ACTN</name>
<organism evidence="1 2">
    <name type="scientific">Streptosporangium canum</name>
    <dbReference type="NCBI Taxonomy" id="324952"/>
    <lineage>
        <taxon>Bacteria</taxon>
        <taxon>Bacillati</taxon>
        <taxon>Actinomycetota</taxon>
        <taxon>Actinomycetes</taxon>
        <taxon>Streptosporangiales</taxon>
        <taxon>Streptosporangiaceae</taxon>
        <taxon>Streptosporangium</taxon>
    </lineage>
</organism>
<dbReference type="Proteomes" id="UP000199111">
    <property type="component" value="Unassembled WGS sequence"/>
</dbReference>
<dbReference type="AlphaFoldDB" id="A0A1I3X8P2"/>
<sequence>MTVREQAHRLLDAVPEDRLPDAIELLRQWAEVERGERPRRRFRTTAIFDGESDLSERAKEIIRSTSTELNRAADLVEQYSDLPLGTADAFVIAVAEKFHAVNIATIDRRHFSIVRPTHVPAFNLLP</sequence>
<dbReference type="Gene3D" id="3.40.50.1010">
    <property type="entry name" value="5'-nuclease"/>
    <property type="match status" value="1"/>
</dbReference>
<accession>A0A1I3X8P2</accession>
<dbReference type="RefSeq" id="WP_218158815.1">
    <property type="nucleotide sequence ID" value="NZ_FOQY01000018.1"/>
</dbReference>
<dbReference type="SUPFAM" id="SSF88723">
    <property type="entry name" value="PIN domain-like"/>
    <property type="match status" value="1"/>
</dbReference>
<dbReference type="EMBL" id="FOQY01000018">
    <property type="protein sequence ID" value="SFK15699.1"/>
    <property type="molecule type" value="Genomic_DNA"/>
</dbReference>
<gene>
    <name evidence="1" type="ORF">SAMN05216275_118124</name>
</gene>
<dbReference type="GeneID" id="96304252"/>
<proteinExistence type="predicted"/>
<evidence type="ECO:0000313" key="1">
    <source>
        <dbReference type="EMBL" id="SFK15699.1"/>
    </source>
</evidence>
<keyword evidence="2" id="KW-1185">Reference proteome</keyword>